<feature type="compositionally biased region" description="Polar residues" evidence="1">
    <location>
        <begin position="9"/>
        <end position="23"/>
    </location>
</feature>
<gene>
    <name evidence="3" type="ORF">CVT25_012729</name>
</gene>
<dbReference type="EMBL" id="NHYD01000644">
    <property type="protein sequence ID" value="PPQ93670.1"/>
    <property type="molecule type" value="Genomic_DNA"/>
</dbReference>
<organism evidence="3 4">
    <name type="scientific">Psilocybe cyanescens</name>
    <dbReference type="NCBI Taxonomy" id="93625"/>
    <lineage>
        <taxon>Eukaryota</taxon>
        <taxon>Fungi</taxon>
        <taxon>Dikarya</taxon>
        <taxon>Basidiomycota</taxon>
        <taxon>Agaricomycotina</taxon>
        <taxon>Agaricomycetes</taxon>
        <taxon>Agaricomycetidae</taxon>
        <taxon>Agaricales</taxon>
        <taxon>Agaricineae</taxon>
        <taxon>Strophariaceae</taxon>
        <taxon>Psilocybe</taxon>
    </lineage>
</organism>
<feature type="region of interest" description="Disordered" evidence="1">
    <location>
        <begin position="153"/>
        <end position="176"/>
    </location>
</feature>
<dbReference type="InterPro" id="IPR053931">
    <property type="entry name" value="RapZ_C"/>
</dbReference>
<dbReference type="Proteomes" id="UP000283269">
    <property type="component" value="Unassembled WGS sequence"/>
</dbReference>
<dbReference type="AlphaFoldDB" id="A0A409XSI0"/>
<name>A0A409XSI0_PSICY</name>
<dbReference type="Gene3D" id="3.90.190.10">
    <property type="entry name" value="Protein tyrosine phosphatase superfamily"/>
    <property type="match status" value="1"/>
</dbReference>
<dbReference type="GO" id="GO:0005524">
    <property type="term" value="F:ATP binding"/>
    <property type="evidence" value="ECO:0007669"/>
    <property type="project" value="InterPro"/>
</dbReference>
<evidence type="ECO:0000313" key="4">
    <source>
        <dbReference type="Proteomes" id="UP000283269"/>
    </source>
</evidence>
<dbReference type="OrthoDB" id="10267139at2759"/>
<dbReference type="InterPro" id="IPR029021">
    <property type="entry name" value="Prot-tyrosine_phosphatase-like"/>
</dbReference>
<feature type="region of interest" description="Disordered" evidence="1">
    <location>
        <begin position="1"/>
        <end position="23"/>
    </location>
</feature>
<dbReference type="PANTHER" id="PTHR30448:SF0">
    <property type="entry name" value="RNASE ADAPTER PROTEIN RAPZ"/>
    <property type="match status" value="1"/>
</dbReference>
<protein>
    <recommendedName>
        <fullName evidence="2">RapZ C-terminal domain-containing protein</fullName>
    </recommendedName>
</protein>
<reference evidence="3 4" key="1">
    <citation type="journal article" date="2018" name="Evol. Lett.">
        <title>Horizontal gene cluster transfer increased hallucinogenic mushroom diversity.</title>
        <authorList>
            <person name="Reynolds H.T."/>
            <person name="Vijayakumar V."/>
            <person name="Gluck-Thaler E."/>
            <person name="Korotkin H.B."/>
            <person name="Matheny P.B."/>
            <person name="Slot J.C."/>
        </authorList>
    </citation>
    <scope>NUCLEOTIDE SEQUENCE [LARGE SCALE GENOMIC DNA]</scope>
    <source>
        <strain evidence="3 4">2631</strain>
    </source>
</reference>
<comment type="caution">
    <text evidence="3">The sequence shown here is derived from an EMBL/GenBank/DDBJ whole genome shotgun (WGS) entry which is preliminary data.</text>
</comment>
<feature type="domain" description="RapZ C-terminal" evidence="2">
    <location>
        <begin position="32"/>
        <end position="150"/>
    </location>
</feature>
<feature type="compositionally biased region" description="Basic residues" evidence="1">
    <location>
        <begin position="153"/>
        <end position="163"/>
    </location>
</feature>
<evidence type="ECO:0000259" key="2">
    <source>
        <dbReference type="Pfam" id="PF22740"/>
    </source>
</evidence>
<proteinExistence type="predicted"/>
<dbReference type="InterPro" id="IPR005337">
    <property type="entry name" value="RapZ-like"/>
</dbReference>
<dbReference type="InParanoid" id="A0A409XSI0"/>
<sequence length="176" mass="20025">MSNDHDYPSDSSHGQLFENTNHADSLENDLPTIKITSFGHRRGPLLPTPDLSFDCRALPNPPKNVRTGHTGLSKALRDALFSKEEVQRRFQDICTFINAHIQQAQANGEQSISVGVFCELGKHRSVSMVEQLGQTRFNGWNVVVEHRDVHLRRSNQKNKLRRDRHSEEDNSDSDKL</sequence>
<dbReference type="STRING" id="93625.A0A409XSI0"/>
<accession>A0A409XSI0</accession>
<evidence type="ECO:0000313" key="3">
    <source>
        <dbReference type="EMBL" id="PPQ93670.1"/>
    </source>
</evidence>
<keyword evidence="4" id="KW-1185">Reference proteome</keyword>
<dbReference type="PANTHER" id="PTHR30448">
    <property type="entry name" value="RNASE ADAPTER PROTEIN RAPZ"/>
    <property type="match status" value="1"/>
</dbReference>
<evidence type="ECO:0000256" key="1">
    <source>
        <dbReference type="SAM" id="MobiDB-lite"/>
    </source>
</evidence>
<dbReference type="Pfam" id="PF22740">
    <property type="entry name" value="PapZ_C"/>
    <property type="match status" value="1"/>
</dbReference>
<feature type="compositionally biased region" description="Basic and acidic residues" evidence="1">
    <location>
        <begin position="164"/>
        <end position="176"/>
    </location>
</feature>